<evidence type="ECO:0000256" key="6">
    <source>
        <dbReference type="ARBA" id="ARBA00022777"/>
    </source>
</evidence>
<feature type="transmembrane region" description="Helical" evidence="10">
    <location>
        <begin position="74"/>
        <end position="92"/>
    </location>
</feature>
<evidence type="ECO:0000256" key="2">
    <source>
        <dbReference type="ARBA" id="ARBA00012438"/>
    </source>
</evidence>
<dbReference type="Pfam" id="PF07730">
    <property type="entry name" value="HisKA_3"/>
    <property type="match status" value="1"/>
</dbReference>
<evidence type="ECO:0000256" key="9">
    <source>
        <dbReference type="SAM" id="MobiDB-lite"/>
    </source>
</evidence>
<dbReference type="Pfam" id="PF23539">
    <property type="entry name" value="DUF7134"/>
    <property type="match status" value="1"/>
</dbReference>
<keyword evidence="10" id="KW-0812">Transmembrane</keyword>
<dbReference type="Gene3D" id="1.20.5.1930">
    <property type="match status" value="1"/>
</dbReference>
<evidence type="ECO:0000256" key="4">
    <source>
        <dbReference type="ARBA" id="ARBA00022679"/>
    </source>
</evidence>
<feature type="domain" description="Histidine kinase/HSP90-like ATPase" evidence="11">
    <location>
        <begin position="292"/>
        <end position="389"/>
    </location>
</feature>
<dbReference type="GO" id="GO:0005524">
    <property type="term" value="F:ATP binding"/>
    <property type="evidence" value="ECO:0007669"/>
    <property type="project" value="UniProtKB-KW"/>
</dbReference>
<keyword evidence="3" id="KW-0597">Phosphoprotein</keyword>
<dbReference type="EC" id="2.7.13.3" evidence="2"/>
<feature type="domain" description="DUF7134" evidence="13">
    <location>
        <begin position="24"/>
        <end position="169"/>
    </location>
</feature>
<keyword evidence="5" id="KW-0547">Nucleotide-binding</keyword>
<evidence type="ECO:0000256" key="7">
    <source>
        <dbReference type="ARBA" id="ARBA00022840"/>
    </source>
</evidence>
<dbReference type="eggNOG" id="COG4585">
    <property type="taxonomic scope" value="Bacteria"/>
</dbReference>
<keyword evidence="10" id="KW-1133">Transmembrane helix</keyword>
<gene>
    <name evidence="14" type="ordered locus">KSE_65710</name>
</gene>
<feature type="domain" description="Signal transduction histidine kinase subgroup 3 dimerisation and phosphoacceptor" evidence="12">
    <location>
        <begin position="183"/>
        <end position="249"/>
    </location>
</feature>
<dbReference type="InterPro" id="IPR036890">
    <property type="entry name" value="HATPase_C_sf"/>
</dbReference>
<keyword evidence="15" id="KW-1185">Reference proteome</keyword>
<name>E4N2E6_KITSK</name>
<dbReference type="PANTHER" id="PTHR24421:SF10">
    <property type="entry name" value="NITRATE_NITRITE SENSOR PROTEIN NARQ"/>
    <property type="match status" value="1"/>
</dbReference>
<evidence type="ECO:0000259" key="13">
    <source>
        <dbReference type="Pfam" id="PF23539"/>
    </source>
</evidence>
<organism evidence="14 15">
    <name type="scientific">Kitasatospora setae (strain ATCC 33774 / DSM 43861 / JCM 3304 / KCC A-0304 / NBRC 14216 / KM-6054)</name>
    <name type="common">Streptomyces setae</name>
    <dbReference type="NCBI Taxonomy" id="452652"/>
    <lineage>
        <taxon>Bacteria</taxon>
        <taxon>Bacillati</taxon>
        <taxon>Actinomycetota</taxon>
        <taxon>Actinomycetes</taxon>
        <taxon>Kitasatosporales</taxon>
        <taxon>Streptomycetaceae</taxon>
        <taxon>Kitasatospora</taxon>
    </lineage>
</organism>
<dbReference type="PANTHER" id="PTHR24421">
    <property type="entry name" value="NITRATE/NITRITE SENSOR PROTEIN NARX-RELATED"/>
    <property type="match status" value="1"/>
</dbReference>
<dbReference type="InterPro" id="IPR055558">
    <property type="entry name" value="DUF7134"/>
</dbReference>
<dbReference type="HOGENOM" id="CLU_000445_20_1_11"/>
<dbReference type="EMBL" id="AP010968">
    <property type="protein sequence ID" value="BAJ32330.1"/>
    <property type="molecule type" value="Genomic_DNA"/>
</dbReference>
<dbReference type="Proteomes" id="UP000007076">
    <property type="component" value="Chromosome"/>
</dbReference>
<protein>
    <recommendedName>
        <fullName evidence="2">histidine kinase</fullName>
        <ecNumber evidence="2">2.7.13.3</ecNumber>
    </recommendedName>
</protein>
<dbReference type="GO" id="GO:0016020">
    <property type="term" value="C:membrane"/>
    <property type="evidence" value="ECO:0007669"/>
    <property type="project" value="InterPro"/>
</dbReference>
<evidence type="ECO:0000259" key="12">
    <source>
        <dbReference type="Pfam" id="PF07730"/>
    </source>
</evidence>
<dbReference type="STRING" id="452652.KSE_65710"/>
<evidence type="ECO:0000256" key="5">
    <source>
        <dbReference type="ARBA" id="ARBA00022741"/>
    </source>
</evidence>
<accession>E4N2E6</accession>
<dbReference type="SUPFAM" id="SSF55874">
    <property type="entry name" value="ATPase domain of HSP90 chaperone/DNA topoisomerase II/histidine kinase"/>
    <property type="match status" value="1"/>
</dbReference>
<keyword evidence="7" id="KW-0067">ATP-binding</keyword>
<feature type="compositionally biased region" description="Gly residues" evidence="9">
    <location>
        <begin position="341"/>
        <end position="354"/>
    </location>
</feature>
<evidence type="ECO:0000256" key="10">
    <source>
        <dbReference type="SAM" id="Phobius"/>
    </source>
</evidence>
<keyword evidence="6 14" id="KW-0418">Kinase</keyword>
<dbReference type="InterPro" id="IPR011712">
    <property type="entry name" value="Sig_transdc_His_kin_sub3_dim/P"/>
</dbReference>
<evidence type="ECO:0000313" key="14">
    <source>
        <dbReference type="EMBL" id="BAJ32330.1"/>
    </source>
</evidence>
<comment type="catalytic activity">
    <reaction evidence="1">
        <text>ATP + protein L-histidine = ADP + protein N-phospho-L-histidine.</text>
        <dbReference type="EC" id="2.7.13.3"/>
    </reaction>
</comment>
<dbReference type="PATRIC" id="fig|452652.3.peg.6597"/>
<keyword evidence="10" id="KW-0472">Membrane</keyword>
<sequence>MRRGRVTGMADGESRPLVAGRLRDGHWRGVDAAAAALLALAFGASEALNGGWGAGAVAAAVWLPVAVRRRRPVPVLCAVLAGAVLALVLTGWEASWLPVGTALYTVAAREPRRRSATALGCALPAVAAAVALAPRPVPVPAAEAAWGAVFAATMTALPWLVGTALREQRSSARIAARQAVTDERLRIARELHDVVAHHLTVISVRAEVARAVAPTDPAEAERTLALVGTAGRTALTEMRRMLGVLRAPGDGAEPGPAPGLADLPALAAGAGPRVDLSVDLSAVPGPPLPPGVELAAYRIVQEALTNVVRHAGSADCRVRLSRPAPGAVEIEVVNDAPPRRSGGGGGSGIGGGGHGLVGMRERAAMCGGTLTAGPLPTGGYRVHARLPRAAETAR</sequence>
<dbReference type="AlphaFoldDB" id="E4N2E6"/>
<reference evidence="14 15" key="1">
    <citation type="journal article" date="2010" name="DNA Res.">
        <title>Genome sequence of Kitasatospora setae NBRC 14216T: an evolutionary snapshot of the family Streptomycetaceae.</title>
        <authorList>
            <person name="Ichikawa N."/>
            <person name="Oguchi A."/>
            <person name="Ikeda H."/>
            <person name="Ishikawa J."/>
            <person name="Kitani S."/>
            <person name="Watanabe Y."/>
            <person name="Nakamura S."/>
            <person name="Katano Y."/>
            <person name="Kishi E."/>
            <person name="Sasagawa M."/>
            <person name="Ankai A."/>
            <person name="Fukui S."/>
            <person name="Hashimoto Y."/>
            <person name="Kamata S."/>
            <person name="Otoguro M."/>
            <person name="Tanikawa S."/>
            <person name="Nihira T."/>
            <person name="Horinouchi S."/>
            <person name="Ohnishi Y."/>
            <person name="Hayakawa M."/>
            <person name="Kuzuyama T."/>
            <person name="Arisawa A."/>
            <person name="Nomoto F."/>
            <person name="Miura H."/>
            <person name="Takahashi Y."/>
            <person name="Fujita N."/>
        </authorList>
    </citation>
    <scope>NUCLEOTIDE SEQUENCE [LARGE SCALE GENOMIC DNA]</scope>
    <source>
        <strain evidence="15">ATCC 33774 / DSM 43861 / JCM 3304 / KCC A-0304 / NBRC 14216 / KM-6054</strain>
    </source>
</reference>
<dbReference type="Pfam" id="PF02518">
    <property type="entry name" value="HATPase_c"/>
    <property type="match status" value="1"/>
</dbReference>
<proteinExistence type="predicted"/>
<feature type="region of interest" description="Disordered" evidence="9">
    <location>
        <begin position="335"/>
        <end position="354"/>
    </location>
</feature>
<evidence type="ECO:0000256" key="1">
    <source>
        <dbReference type="ARBA" id="ARBA00000085"/>
    </source>
</evidence>
<dbReference type="GO" id="GO:0046983">
    <property type="term" value="F:protein dimerization activity"/>
    <property type="evidence" value="ECO:0007669"/>
    <property type="project" value="InterPro"/>
</dbReference>
<evidence type="ECO:0000256" key="3">
    <source>
        <dbReference type="ARBA" id="ARBA00022553"/>
    </source>
</evidence>
<keyword evidence="8" id="KW-0902">Two-component regulatory system</keyword>
<dbReference type="GO" id="GO:0000155">
    <property type="term" value="F:phosphorelay sensor kinase activity"/>
    <property type="evidence" value="ECO:0007669"/>
    <property type="project" value="InterPro"/>
</dbReference>
<dbReference type="Gene3D" id="3.30.565.10">
    <property type="entry name" value="Histidine kinase-like ATPase, C-terminal domain"/>
    <property type="match status" value="1"/>
</dbReference>
<evidence type="ECO:0000259" key="11">
    <source>
        <dbReference type="Pfam" id="PF02518"/>
    </source>
</evidence>
<dbReference type="InterPro" id="IPR003594">
    <property type="entry name" value="HATPase_dom"/>
</dbReference>
<dbReference type="InterPro" id="IPR050482">
    <property type="entry name" value="Sensor_HK_TwoCompSys"/>
</dbReference>
<dbReference type="KEGG" id="ksk:KSE_65710"/>
<evidence type="ECO:0000256" key="8">
    <source>
        <dbReference type="ARBA" id="ARBA00023012"/>
    </source>
</evidence>
<keyword evidence="4" id="KW-0808">Transferase</keyword>
<evidence type="ECO:0000313" key="15">
    <source>
        <dbReference type="Proteomes" id="UP000007076"/>
    </source>
</evidence>
<dbReference type="CDD" id="cd16917">
    <property type="entry name" value="HATPase_UhpB-NarQ-NarX-like"/>
    <property type="match status" value="1"/>
</dbReference>